<evidence type="ECO:0000256" key="7">
    <source>
        <dbReference type="RuleBase" id="RU004326"/>
    </source>
</evidence>
<dbReference type="InterPro" id="IPR005843">
    <property type="entry name" value="A-D-PHexomutase_C"/>
</dbReference>
<feature type="modified residue" description="Phosphoserine" evidence="6">
    <location>
        <position position="100"/>
    </location>
</feature>
<dbReference type="RefSeq" id="WP_305994469.1">
    <property type="nucleotide sequence ID" value="NZ_JAVAMP010000027.1"/>
</dbReference>
<dbReference type="CDD" id="cd05802">
    <property type="entry name" value="GlmM"/>
    <property type="match status" value="1"/>
</dbReference>
<organism evidence="13 14">
    <name type="scientific">Chengkuizengella axinellae</name>
    <dbReference type="NCBI Taxonomy" id="3064388"/>
    <lineage>
        <taxon>Bacteria</taxon>
        <taxon>Bacillati</taxon>
        <taxon>Bacillota</taxon>
        <taxon>Bacilli</taxon>
        <taxon>Bacillales</taxon>
        <taxon>Paenibacillaceae</taxon>
        <taxon>Chengkuizengella</taxon>
    </lineage>
</organism>
<evidence type="ECO:0000313" key="13">
    <source>
        <dbReference type="EMBL" id="MDP5277170.1"/>
    </source>
</evidence>
<feature type="binding site" evidence="6">
    <location>
        <position position="242"/>
    </location>
    <ligand>
        <name>Mg(2+)</name>
        <dbReference type="ChEBI" id="CHEBI:18420"/>
    </ligand>
</feature>
<feature type="domain" description="Alpha-D-phosphohexomutase alpha/beta/alpha" evidence="10">
    <location>
        <begin position="3"/>
        <end position="133"/>
    </location>
</feature>
<evidence type="ECO:0000256" key="6">
    <source>
        <dbReference type="HAMAP-Rule" id="MF_01554"/>
    </source>
</evidence>
<dbReference type="PANTHER" id="PTHR42946:SF1">
    <property type="entry name" value="PHOSPHOGLUCOMUTASE (ALPHA-D-GLUCOSE-1,6-BISPHOSPHATE-DEPENDENT)"/>
    <property type="match status" value="1"/>
</dbReference>
<dbReference type="InterPro" id="IPR016066">
    <property type="entry name" value="A-D-PHexomutase_CS"/>
</dbReference>
<evidence type="ECO:0000256" key="3">
    <source>
        <dbReference type="ARBA" id="ARBA00022723"/>
    </source>
</evidence>
<dbReference type="InterPro" id="IPR005845">
    <property type="entry name" value="A-D-PHexomutase_a/b/a-II"/>
</dbReference>
<comment type="caution">
    <text evidence="13">The sequence shown here is derived from an EMBL/GenBank/DDBJ whole genome shotgun (WGS) entry which is preliminary data.</text>
</comment>
<dbReference type="PANTHER" id="PTHR42946">
    <property type="entry name" value="PHOSPHOHEXOSE MUTASE"/>
    <property type="match status" value="1"/>
</dbReference>
<dbReference type="EMBL" id="JAVAMP010000027">
    <property type="protein sequence ID" value="MDP5277170.1"/>
    <property type="molecule type" value="Genomic_DNA"/>
</dbReference>
<dbReference type="InterPro" id="IPR005846">
    <property type="entry name" value="A-D-PHexomutase_a/b/a-III"/>
</dbReference>
<dbReference type="Pfam" id="PF00408">
    <property type="entry name" value="PGM_PMM_IV"/>
    <property type="match status" value="1"/>
</dbReference>
<dbReference type="GO" id="GO:0008966">
    <property type="term" value="F:phosphoglucosamine mutase activity"/>
    <property type="evidence" value="ECO:0007669"/>
    <property type="project" value="UniProtKB-EC"/>
</dbReference>
<evidence type="ECO:0000256" key="1">
    <source>
        <dbReference type="ARBA" id="ARBA00010231"/>
    </source>
</evidence>
<dbReference type="InterPro" id="IPR050060">
    <property type="entry name" value="Phosphoglucosamine_mutase"/>
</dbReference>
<feature type="domain" description="Alpha-D-phosphohexomutase alpha/beta/alpha" evidence="11">
    <location>
        <begin position="159"/>
        <end position="253"/>
    </location>
</feature>
<evidence type="ECO:0000259" key="12">
    <source>
        <dbReference type="Pfam" id="PF02880"/>
    </source>
</evidence>
<comment type="catalytic activity">
    <reaction evidence="6 8">
        <text>alpha-D-glucosamine 1-phosphate = D-glucosamine 6-phosphate</text>
        <dbReference type="Rhea" id="RHEA:23424"/>
        <dbReference type="ChEBI" id="CHEBI:58516"/>
        <dbReference type="ChEBI" id="CHEBI:58725"/>
        <dbReference type="EC" id="5.4.2.10"/>
    </reaction>
</comment>
<dbReference type="Pfam" id="PF02878">
    <property type="entry name" value="PGM_PMM_I"/>
    <property type="match status" value="1"/>
</dbReference>
<feature type="domain" description="Alpha-D-phosphohexomutase alpha/beta/alpha" evidence="12">
    <location>
        <begin position="257"/>
        <end position="369"/>
    </location>
</feature>
<dbReference type="Proteomes" id="UP001231941">
    <property type="component" value="Unassembled WGS sequence"/>
</dbReference>
<dbReference type="InterPro" id="IPR016055">
    <property type="entry name" value="A-D-PHexomutase_a/b/a-I/II/III"/>
</dbReference>
<dbReference type="InterPro" id="IPR005844">
    <property type="entry name" value="A-D-PHexomutase_a/b/a-I"/>
</dbReference>
<proteinExistence type="inferred from homology"/>
<name>A0ABT9J848_9BACL</name>
<evidence type="ECO:0000256" key="2">
    <source>
        <dbReference type="ARBA" id="ARBA00022553"/>
    </source>
</evidence>
<comment type="similarity">
    <text evidence="1 6 7">Belongs to the phosphohexose mutase family.</text>
</comment>
<comment type="cofactor">
    <cofactor evidence="6">
        <name>Mg(2+)</name>
        <dbReference type="ChEBI" id="CHEBI:18420"/>
    </cofactor>
    <text evidence="6">Binds 1 Mg(2+) ion per subunit.</text>
</comment>
<keyword evidence="3 6" id="KW-0479">Metal-binding</keyword>
<reference evidence="13 14" key="1">
    <citation type="submission" date="2023-08" db="EMBL/GenBank/DDBJ databases">
        <authorList>
            <person name="Park J.-S."/>
        </authorList>
    </citation>
    <scope>NUCLEOTIDE SEQUENCE [LARGE SCALE GENOMIC DNA]</scope>
    <source>
        <strain evidence="13 14">2205SS18-9</strain>
    </source>
</reference>
<keyword evidence="5 6" id="KW-0413">Isomerase</keyword>
<dbReference type="PRINTS" id="PR00509">
    <property type="entry name" value="PGMPMM"/>
</dbReference>
<dbReference type="Pfam" id="PF02879">
    <property type="entry name" value="PGM_PMM_II"/>
    <property type="match status" value="1"/>
</dbReference>
<evidence type="ECO:0000256" key="5">
    <source>
        <dbReference type="ARBA" id="ARBA00023235"/>
    </source>
</evidence>
<dbReference type="InterPro" id="IPR036900">
    <property type="entry name" value="A-D-PHexomutase_C_sf"/>
</dbReference>
<dbReference type="HAMAP" id="MF_01554_B">
    <property type="entry name" value="GlmM_B"/>
    <property type="match status" value="1"/>
</dbReference>
<dbReference type="InterPro" id="IPR006352">
    <property type="entry name" value="GlmM_bact"/>
</dbReference>
<protein>
    <recommendedName>
        <fullName evidence="6 8">Phosphoglucosamine mutase</fullName>
        <ecNumber evidence="6 8">5.4.2.10</ecNumber>
    </recommendedName>
</protein>
<evidence type="ECO:0000256" key="4">
    <source>
        <dbReference type="ARBA" id="ARBA00022842"/>
    </source>
</evidence>
<evidence type="ECO:0000313" key="14">
    <source>
        <dbReference type="Proteomes" id="UP001231941"/>
    </source>
</evidence>
<dbReference type="Pfam" id="PF02880">
    <property type="entry name" value="PGM_PMM_III"/>
    <property type="match status" value="1"/>
</dbReference>
<dbReference type="PROSITE" id="PS00710">
    <property type="entry name" value="PGM_PMM"/>
    <property type="match status" value="1"/>
</dbReference>
<evidence type="ECO:0000256" key="8">
    <source>
        <dbReference type="RuleBase" id="RU004327"/>
    </source>
</evidence>
<keyword evidence="14" id="KW-1185">Reference proteome</keyword>
<dbReference type="SUPFAM" id="SSF53738">
    <property type="entry name" value="Phosphoglucomutase, first 3 domains"/>
    <property type="match status" value="3"/>
</dbReference>
<comment type="function">
    <text evidence="6 8">Catalyzes the conversion of glucosamine-6-phosphate to glucosamine-1-phosphate.</text>
</comment>
<gene>
    <name evidence="6 13" type="primary">glmM</name>
    <name evidence="13" type="ORF">Q5Y73_24090</name>
</gene>
<dbReference type="NCBIfam" id="TIGR01455">
    <property type="entry name" value="glmM"/>
    <property type="match status" value="1"/>
</dbReference>
<sequence>MGKYFGTDGVRGIANKELTPELAYKIGRCGGYVLAGKVEKPTVIIGLDTRISGKMLEAALVAGLLSIGANVIRLGVVTTPCVAYLTRKLGADAGVMISASHNPVPDNGIKFFGQDGFKLFDETELEIERLMDAKVDDLPRPVGDRLGTVTDQPNAKELYLEYLKTTLDTNFEGLKIVLDCANGAAFEIAPKVFEQLGAEVISIGTEPTGLNINEKCGSTHTENLQSEVVRLGADLGLSFDGDADRLMAVDHTGSLLDGDYILCICGDAMNKAGKLNQSKIVSTVMSNIGFYKGIETLGMQSSKTAVGDRYVMEEMRKHGYNLGGEQSGHVIFLDHSTTGDGILTGLQLVNTIQKSGKKLSELKQMMKKYPQVLINVKVNDKDGLKGNSNIEEVISGVELELGDDGRVLVRPSGTEALIRVMVEGPDEDQIQSYAEKIVNKIKSELS</sequence>
<evidence type="ECO:0000259" key="11">
    <source>
        <dbReference type="Pfam" id="PF02879"/>
    </source>
</evidence>
<feature type="active site" description="Phosphoserine intermediate" evidence="6">
    <location>
        <position position="100"/>
    </location>
</feature>
<keyword evidence="2 6" id="KW-0597">Phosphoprotein</keyword>
<dbReference type="EC" id="5.4.2.10" evidence="6 8"/>
<accession>A0ABT9J848</accession>
<comment type="PTM">
    <text evidence="6">Activated by phosphorylation.</text>
</comment>
<dbReference type="Gene3D" id="3.40.120.10">
    <property type="entry name" value="Alpha-D-Glucose-1,6-Bisphosphate, subunit A, domain 3"/>
    <property type="match status" value="3"/>
</dbReference>
<feature type="binding site" evidence="6">
    <location>
        <position position="244"/>
    </location>
    <ligand>
        <name>Mg(2+)</name>
        <dbReference type="ChEBI" id="CHEBI:18420"/>
    </ligand>
</feature>
<dbReference type="Gene3D" id="3.30.310.50">
    <property type="entry name" value="Alpha-D-phosphohexomutase, C-terminal domain"/>
    <property type="match status" value="1"/>
</dbReference>
<keyword evidence="4 6" id="KW-0460">Magnesium</keyword>
<feature type="domain" description="Alpha-D-phosphohexomutase C-terminal" evidence="9">
    <location>
        <begin position="373"/>
        <end position="439"/>
    </location>
</feature>
<evidence type="ECO:0000259" key="9">
    <source>
        <dbReference type="Pfam" id="PF00408"/>
    </source>
</evidence>
<dbReference type="NCBIfam" id="NF008139">
    <property type="entry name" value="PRK10887.1"/>
    <property type="match status" value="1"/>
</dbReference>
<dbReference type="InterPro" id="IPR005841">
    <property type="entry name" value="Alpha-D-phosphohexomutase_SF"/>
</dbReference>
<feature type="binding site" evidence="6">
    <location>
        <position position="240"/>
    </location>
    <ligand>
        <name>Mg(2+)</name>
        <dbReference type="ChEBI" id="CHEBI:18420"/>
    </ligand>
</feature>
<evidence type="ECO:0000259" key="10">
    <source>
        <dbReference type="Pfam" id="PF02878"/>
    </source>
</evidence>
<feature type="binding site" description="via phosphate group" evidence="6">
    <location>
        <position position="100"/>
    </location>
    <ligand>
        <name>Mg(2+)</name>
        <dbReference type="ChEBI" id="CHEBI:18420"/>
    </ligand>
</feature>
<dbReference type="SUPFAM" id="SSF55957">
    <property type="entry name" value="Phosphoglucomutase, C-terminal domain"/>
    <property type="match status" value="1"/>
</dbReference>